<feature type="compositionally biased region" description="Basic and acidic residues" evidence="8">
    <location>
        <begin position="253"/>
        <end position="275"/>
    </location>
</feature>
<organism evidence="10 11">
    <name type="scientific">Ascochyta lentis</name>
    <dbReference type="NCBI Taxonomy" id="205686"/>
    <lineage>
        <taxon>Eukaryota</taxon>
        <taxon>Fungi</taxon>
        <taxon>Dikarya</taxon>
        <taxon>Ascomycota</taxon>
        <taxon>Pezizomycotina</taxon>
        <taxon>Dothideomycetes</taxon>
        <taxon>Pleosporomycetidae</taxon>
        <taxon>Pleosporales</taxon>
        <taxon>Pleosporineae</taxon>
        <taxon>Didymellaceae</taxon>
        <taxon>Ascochyta</taxon>
    </lineage>
</organism>
<feature type="compositionally biased region" description="Polar residues" evidence="8">
    <location>
        <begin position="165"/>
        <end position="188"/>
    </location>
</feature>
<reference evidence="10" key="2">
    <citation type="submission" date="2020-09" db="EMBL/GenBank/DDBJ databases">
        <title>Reference genome assembly for Australian Ascochyta lentis isolate Al4.</title>
        <authorList>
            <person name="Lee R.C."/>
            <person name="Farfan-Caceres L.M."/>
            <person name="Debler J.W."/>
            <person name="Williams A.H."/>
            <person name="Henares B.M."/>
        </authorList>
    </citation>
    <scope>NUCLEOTIDE SEQUENCE</scope>
    <source>
        <strain evidence="10">Al4</strain>
    </source>
</reference>
<accession>A0A8H7MLU9</accession>
<dbReference type="PANTHER" id="PTHR41391:SF1">
    <property type="entry name" value="RESTRICTION OF TELOMERE CAPPING PROTEIN 4"/>
    <property type="match status" value="1"/>
</dbReference>
<evidence type="ECO:0000256" key="3">
    <source>
        <dbReference type="ARBA" id="ARBA00004496"/>
    </source>
</evidence>
<dbReference type="SMART" id="SM01312">
    <property type="entry name" value="RTC4"/>
    <property type="match status" value="1"/>
</dbReference>
<keyword evidence="7" id="KW-0539">Nucleus</keyword>
<dbReference type="EMBL" id="RZGK01000004">
    <property type="protein sequence ID" value="KAF9699880.1"/>
    <property type="molecule type" value="Genomic_DNA"/>
</dbReference>
<feature type="compositionally biased region" description="Basic and acidic residues" evidence="8">
    <location>
        <begin position="27"/>
        <end position="60"/>
    </location>
</feature>
<dbReference type="InterPro" id="IPR039024">
    <property type="entry name" value="RTC4"/>
</dbReference>
<feature type="region of interest" description="Disordered" evidence="8">
    <location>
        <begin position="1"/>
        <end position="292"/>
    </location>
</feature>
<feature type="compositionally biased region" description="Basic and acidic residues" evidence="8">
    <location>
        <begin position="151"/>
        <end position="164"/>
    </location>
</feature>
<evidence type="ECO:0000256" key="7">
    <source>
        <dbReference type="ARBA" id="ARBA00023242"/>
    </source>
</evidence>
<evidence type="ECO:0000256" key="4">
    <source>
        <dbReference type="ARBA" id="ARBA00009461"/>
    </source>
</evidence>
<sequence length="574" mass="63940">MAVRVGQIREGASRLLKTVGGKPHATGQDHEEAQREEARHEKQQHKADKSQEGLRPHEWDELQLNQDPQSSSDERLPTPPKPSISTTNSNALRQPRTSTRKRKAEHLLPLPLPEPEPEPGLRKPARTKPRNAPTRGAALRVPKMGQFEQSRAAKESLEGDKENTTAKSTPPASSQDIWQFGLSSQPQQKGPKVTFGKTKNIHVAPVPTKKRASHPAKYSSKTNKKVVPPEDNGSSSDPSMVSEDEPQTLGDTADLKEAKSEKPKDPELRKVEPKKNRAPRTNGDAAESSAMNEAELDDLLKPTLRDHLGLISDTPNSSLPDSSAPQEEMDHIDSYMRELPAQAEEGTECAICNEAVTQDDYWDFWKGRKKTVKNQAAFCHKHKKATAQREYDAEGLQPINWDDLPKRIKNHRMSLHGILTGDLASAYRTRYEPLALTGKAAAVPSKRSDLSPSKQAQLASCALDDNAVYPGYYGPRGRRLITESVMDLLSKEIKRCRDPVVQTSGPATFVQAVLVPEVAIRLIMEDCRCDWDAAEERRERTFHMGVLLNEEIEDRVELAEGQGEESEGENDYHH</sequence>
<evidence type="ECO:0000259" key="9">
    <source>
        <dbReference type="SMART" id="SM01312"/>
    </source>
</evidence>
<dbReference type="Pfam" id="PF14474">
    <property type="entry name" value="RTC4"/>
    <property type="match status" value="1"/>
</dbReference>
<evidence type="ECO:0000256" key="8">
    <source>
        <dbReference type="SAM" id="MobiDB-lite"/>
    </source>
</evidence>
<dbReference type="GO" id="GO:0005634">
    <property type="term" value="C:nucleus"/>
    <property type="evidence" value="ECO:0007669"/>
    <property type="project" value="UniProtKB-SubCell"/>
</dbReference>
<dbReference type="AlphaFoldDB" id="A0A8H7MLU9"/>
<evidence type="ECO:0000256" key="2">
    <source>
        <dbReference type="ARBA" id="ARBA00004123"/>
    </source>
</evidence>
<dbReference type="PANTHER" id="PTHR41391">
    <property type="entry name" value="RESTRICTION OF TELOMERE CAPPING PROTEIN 4"/>
    <property type="match status" value="1"/>
</dbReference>
<comment type="subcellular location">
    <subcellularLocation>
        <location evidence="3">Cytoplasm</location>
    </subcellularLocation>
    <subcellularLocation>
        <location evidence="2">Nucleus</location>
    </subcellularLocation>
</comment>
<proteinExistence type="inferred from homology"/>
<gene>
    <name evidence="10" type="ORF">EKO04_002601</name>
</gene>
<evidence type="ECO:0000256" key="1">
    <source>
        <dbReference type="ARBA" id="ARBA00002738"/>
    </source>
</evidence>
<evidence type="ECO:0000313" key="11">
    <source>
        <dbReference type="Proteomes" id="UP000651452"/>
    </source>
</evidence>
<evidence type="ECO:0000256" key="5">
    <source>
        <dbReference type="ARBA" id="ARBA00015162"/>
    </source>
</evidence>
<keyword evidence="6" id="KW-0963">Cytoplasm</keyword>
<comment type="caution">
    <text evidence="10">The sequence shown here is derived from an EMBL/GenBank/DDBJ whole genome shotgun (WGS) entry which is preliminary data.</text>
</comment>
<dbReference type="GO" id="GO:0005737">
    <property type="term" value="C:cytoplasm"/>
    <property type="evidence" value="ECO:0007669"/>
    <property type="project" value="UniProtKB-SubCell"/>
</dbReference>
<comment type="function">
    <text evidence="1">May be involved in a process influencing telomere capping.</text>
</comment>
<feature type="domain" description="Restriction of telomere capping protein 4 C-terminal" evidence="9">
    <location>
        <begin position="418"/>
        <end position="551"/>
    </location>
</feature>
<comment type="similarity">
    <text evidence="4">Belongs to the RTC4 family.</text>
</comment>
<protein>
    <recommendedName>
        <fullName evidence="5">Restriction of telomere capping protein 4</fullName>
    </recommendedName>
</protein>
<evidence type="ECO:0000313" key="10">
    <source>
        <dbReference type="EMBL" id="KAF9699880.1"/>
    </source>
</evidence>
<dbReference type="InterPro" id="IPR028094">
    <property type="entry name" value="RTC4_C"/>
</dbReference>
<evidence type="ECO:0000256" key="6">
    <source>
        <dbReference type="ARBA" id="ARBA00022490"/>
    </source>
</evidence>
<dbReference type="Proteomes" id="UP000651452">
    <property type="component" value="Unassembled WGS sequence"/>
</dbReference>
<dbReference type="OrthoDB" id="128308at2759"/>
<name>A0A8H7MLU9_9PLEO</name>
<keyword evidence="11" id="KW-1185">Reference proteome</keyword>
<reference evidence="10" key="1">
    <citation type="submission" date="2018-12" db="EMBL/GenBank/DDBJ databases">
        <authorList>
            <person name="Syme R.A."/>
            <person name="Farfan-Caceres L."/>
            <person name="Lichtenzveig J."/>
        </authorList>
    </citation>
    <scope>NUCLEOTIDE SEQUENCE</scope>
    <source>
        <strain evidence="10">Al4</strain>
    </source>
</reference>
<feature type="compositionally biased region" description="Polar residues" evidence="8">
    <location>
        <begin position="83"/>
        <end position="97"/>
    </location>
</feature>